<dbReference type="Gene3D" id="2.60.40.10">
    <property type="entry name" value="Immunoglobulins"/>
    <property type="match status" value="2"/>
</dbReference>
<dbReference type="EMBL" id="CP000910">
    <property type="protein sequence ID" value="ABY22857.1"/>
    <property type="molecule type" value="Genomic_DNA"/>
</dbReference>
<feature type="chain" id="PRO_5002746329" evidence="1">
    <location>
        <begin position="35"/>
        <end position="566"/>
    </location>
</feature>
<sequence length="566" mass="58149">MRCGKIKAMKIKKILALTAVTAVTFFGVAPLAQASQGEGNSSTSTVQGFSSVNIFQQGGYSAFFHELRPDGTSSAAGGPVAAGGSYSSGDLGKKGFEDGDLVVPVVNAVFGNEQKGSSFVYNKDGPAKELKVWGTTLNVGFGCNDNAPSPMGCGPANKPVASGLQPPAGPLGGGTVVKVDGSNLFGASQVSFGDKPGTDIAVAQDGNSLTVKTPAVDAAGPVKVTVTNPGGETVTYESFHYFGSAPTAATLEPKTGPRDGGTVVKVNGGNLFDVSRVTFGDNEATEIHIAQDGNSLTVKTPAVDAAGPVEVKVSTPNGSATATDKFEYVGSDQHPDIHAPDGATPVTGKWWSGDNNTYGGWFKDGQWVLQKPNAGSVSVAFGNPGDTPVTGDWDGKGRFGIGVERGGQWYLSNAGTSIGKVTAIVAFGNPGDTPVTGDWDGKGKTSIGVTRSTANGLEWYITSDLTTANPPVSYHFIFGNSTDAPITGNWIGTAKTQVGLHRENSILISYDAQTVASTHVFGNAGDVAVTGQWNGEGKTSFGVFEHSSGAWKLSNDLSGKIDITFN</sequence>
<evidence type="ECO:0000313" key="4">
    <source>
        <dbReference type="Proteomes" id="UP000002007"/>
    </source>
</evidence>
<dbReference type="KEGG" id="rsa:RSal33209_1119"/>
<feature type="domain" description="IPT/TIG" evidence="2">
    <location>
        <begin position="245"/>
        <end position="329"/>
    </location>
</feature>
<evidence type="ECO:0000313" key="3">
    <source>
        <dbReference type="EMBL" id="ABY22857.1"/>
    </source>
</evidence>
<proteinExistence type="predicted"/>
<reference evidence="4" key="1">
    <citation type="journal article" date="2008" name="J. Bacteriol.">
        <title>Genome sequence of the fish pathogen Renibacterium salmoninarum suggests reductive evolution away from an environmental Arthrobacter ancestor.</title>
        <authorList>
            <person name="Wiens G.D."/>
            <person name="Rockey D.D."/>
            <person name="Wu Z."/>
            <person name="Chang J."/>
            <person name="Levy R."/>
            <person name="Crane S."/>
            <person name="Chen D.S."/>
            <person name="Capri G.R."/>
            <person name="Burnett J.R."/>
            <person name="Sudheesh P.S."/>
            <person name="Schipma M.J."/>
            <person name="Burd H."/>
            <person name="Bhattacharyya A."/>
            <person name="Rhodes L.D."/>
            <person name="Kaul R."/>
            <person name="Strom M.S."/>
        </authorList>
    </citation>
    <scope>NUCLEOTIDE SEQUENCE [LARGE SCALE GENOMIC DNA]</scope>
    <source>
        <strain evidence="4">ATCC 33209 / DSM 20767 / JCM 11484 / NBRC 15589 / NCIMB 2235</strain>
    </source>
</reference>
<accession>A9WP82</accession>
<dbReference type="AlphaFoldDB" id="A9WP82"/>
<feature type="signal peptide" evidence="1">
    <location>
        <begin position="1"/>
        <end position="34"/>
    </location>
</feature>
<dbReference type="eggNOG" id="COG3391">
    <property type="taxonomic scope" value="Bacteria"/>
</dbReference>
<protein>
    <submittedName>
        <fullName evidence="3">Cell surface protein</fullName>
    </submittedName>
</protein>
<dbReference type="eggNOG" id="COG5640">
    <property type="taxonomic scope" value="Bacteria"/>
</dbReference>
<dbReference type="SUPFAM" id="SSF81296">
    <property type="entry name" value="E set domains"/>
    <property type="match status" value="2"/>
</dbReference>
<feature type="domain" description="IPT/TIG" evidence="2">
    <location>
        <begin position="158"/>
        <end position="242"/>
    </location>
</feature>
<keyword evidence="4" id="KW-1185">Reference proteome</keyword>
<dbReference type="SMART" id="SM00429">
    <property type="entry name" value="IPT"/>
    <property type="match status" value="2"/>
</dbReference>
<gene>
    <name evidence="3" type="primary">msa2</name>
    <name evidence="3" type="ordered locus">RSal33209_1119</name>
</gene>
<organism evidence="3 4">
    <name type="scientific">Renibacterium salmoninarum (strain ATCC 33209 / DSM 20767 / JCM 11484 / NBRC 15589 / NCIMB 2235)</name>
    <dbReference type="NCBI Taxonomy" id="288705"/>
    <lineage>
        <taxon>Bacteria</taxon>
        <taxon>Bacillati</taxon>
        <taxon>Actinomycetota</taxon>
        <taxon>Actinomycetes</taxon>
        <taxon>Micrococcales</taxon>
        <taxon>Micrococcaceae</taxon>
        <taxon>Renibacterium</taxon>
    </lineage>
</organism>
<dbReference type="Pfam" id="PF01833">
    <property type="entry name" value="TIG"/>
    <property type="match status" value="2"/>
</dbReference>
<dbReference type="CDD" id="cd00102">
    <property type="entry name" value="IPT"/>
    <property type="match status" value="2"/>
</dbReference>
<keyword evidence="1" id="KW-0732">Signal</keyword>
<evidence type="ECO:0000256" key="1">
    <source>
        <dbReference type="SAM" id="SignalP"/>
    </source>
</evidence>
<dbReference type="InterPro" id="IPR013783">
    <property type="entry name" value="Ig-like_fold"/>
</dbReference>
<dbReference type="SMR" id="A9WP82"/>
<evidence type="ECO:0000259" key="2">
    <source>
        <dbReference type="SMART" id="SM00429"/>
    </source>
</evidence>
<dbReference type="GO" id="GO:0005975">
    <property type="term" value="P:carbohydrate metabolic process"/>
    <property type="evidence" value="ECO:0007669"/>
    <property type="project" value="UniProtKB-ARBA"/>
</dbReference>
<dbReference type="HOGENOM" id="CLU_488225_0_0_11"/>
<dbReference type="InterPro" id="IPR002909">
    <property type="entry name" value="IPT_dom"/>
</dbReference>
<dbReference type="InterPro" id="IPR014756">
    <property type="entry name" value="Ig_E-set"/>
</dbReference>
<dbReference type="Proteomes" id="UP000002007">
    <property type="component" value="Chromosome"/>
</dbReference>
<name>A9WP82_RENSM</name>